<dbReference type="EMBL" id="JACJVJ010000001">
    <property type="protein sequence ID" value="MBC2776138.1"/>
    <property type="molecule type" value="Genomic_DNA"/>
</dbReference>
<dbReference type="InterPro" id="IPR016980">
    <property type="entry name" value="S-AdoMet-dep_MeTrfase_Alr7345"/>
</dbReference>
<keyword evidence="1" id="KW-0808">Transferase</keyword>
<dbReference type="SUPFAM" id="SSF53335">
    <property type="entry name" value="S-adenosyl-L-methionine-dependent methyltransferases"/>
    <property type="match status" value="1"/>
</dbReference>
<comment type="caution">
    <text evidence="1">The sequence shown here is derived from an EMBL/GenBank/DDBJ whole genome shotgun (WGS) entry which is preliminary data.</text>
</comment>
<proteinExistence type="predicted"/>
<sequence>MSDPVPVPDYVSAAIADPARAYHFGRDERRRPGELIAFSGLRPGDRVLDLIPGGGYWTRLFSLIVGPEGHVYAVWPKNYADVAVSDVRRLRELVESPPFTNITVEVQPTPDLSAPEPLDMVWTSQNYHDYPDEFMGHYDPARLNAAVFAMLRPGGTWFIVDHAAEEGSGMRDTESLHRIDAAEVRRQVEAAGFEFVGESRVLRNAGDDRTLPVFDDSVRGHTDQFVMRFRKPE</sequence>
<dbReference type="GO" id="GO:0032259">
    <property type="term" value="P:methylation"/>
    <property type="evidence" value="ECO:0007669"/>
    <property type="project" value="UniProtKB-KW"/>
</dbReference>
<dbReference type="AlphaFoldDB" id="A0A842HQV4"/>
<name>A0A842HQV4_9SPHN</name>
<gene>
    <name evidence="1" type="ORF">H6P80_00760</name>
</gene>
<dbReference type="Gene3D" id="3.40.50.150">
    <property type="entry name" value="Vaccinia Virus protein VP39"/>
    <property type="match status" value="1"/>
</dbReference>
<dbReference type="Proteomes" id="UP000564378">
    <property type="component" value="Unassembled WGS sequence"/>
</dbReference>
<dbReference type="GO" id="GO:0008168">
    <property type="term" value="F:methyltransferase activity"/>
    <property type="evidence" value="ECO:0007669"/>
    <property type="project" value="UniProtKB-KW"/>
</dbReference>
<evidence type="ECO:0000313" key="2">
    <source>
        <dbReference type="Proteomes" id="UP000564378"/>
    </source>
</evidence>
<reference evidence="1 2" key="1">
    <citation type="submission" date="2020-08" db="EMBL/GenBank/DDBJ databases">
        <title>Draft genome sequence of Parasphingopyxis sp. GrpM-11.</title>
        <authorList>
            <person name="Oh J."/>
            <person name="Roh D.-H."/>
        </authorList>
    </citation>
    <scope>NUCLEOTIDE SEQUENCE [LARGE SCALE GENOMIC DNA]</scope>
    <source>
        <strain evidence="1 2">GrpM-11</strain>
    </source>
</reference>
<protein>
    <submittedName>
        <fullName evidence="1">Class I SAM-dependent methyltransferase</fullName>
    </submittedName>
</protein>
<organism evidence="1 2">
    <name type="scientific">Parasphingopyxis marina</name>
    <dbReference type="NCBI Taxonomy" id="2761622"/>
    <lineage>
        <taxon>Bacteria</taxon>
        <taxon>Pseudomonadati</taxon>
        <taxon>Pseudomonadota</taxon>
        <taxon>Alphaproteobacteria</taxon>
        <taxon>Sphingomonadales</taxon>
        <taxon>Sphingomonadaceae</taxon>
        <taxon>Parasphingopyxis</taxon>
    </lineage>
</organism>
<accession>A0A842HQV4</accession>
<keyword evidence="2" id="KW-1185">Reference proteome</keyword>
<keyword evidence="1" id="KW-0489">Methyltransferase</keyword>
<dbReference type="InterPro" id="IPR029063">
    <property type="entry name" value="SAM-dependent_MTases_sf"/>
</dbReference>
<dbReference type="PIRSF" id="PIRSF031679">
    <property type="entry name" value="Mtase_Alr7345_prd"/>
    <property type="match status" value="1"/>
</dbReference>
<evidence type="ECO:0000313" key="1">
    <source>
        <dbReference type="EMBL" id="MBC2776138.1"/>
    </source>
</evidence>